<gene>
    <name evidence="2" type="ORF">CANTADRAFT_89416</name>
</gene>
<dbReference type="STRING" id="984487.A0A1E4SK27"/>
<organism evidence="2 3">
    <name type="scientific">Suhomyces tanzawaensis NRRL Y-17324</name>
    <dbReference type="NCBI Taxonomy" id="984487"/>
    <lineage>
        <taxon>Eukaryota</taxon>
        <taxon>Fungi</taxon>
        <taxon>Dikarya</taxon>
        <taxon>Ascomycota</taxon>
        <taxon>Saccharomycotina</taxon>
        <taxon>Pichiomycetes</taxon>
        <taxon>Debaryomycetaceae</taxon>
        <taxon>Suhomyces</taxon>
    </lineage>
</organism>
<dbReference type="RefSeq" id="XP_020064909.1">
    <property type="nucleotide sequence ID" value="XM_020211562.1"/>
</dbReference>
<feature type="compositionally biased region" description="Low complexity" evidence="1">
    <location>
        <begin position="15"/>
        <end position="25"/>
    </location>
</feature>
<dbReference type="Proteomes" id="UP000094285">
    <property type="component" value="Unassembled WGS sequence"/>
</dbReference>
<evidence type="ECO:0000313" key="3">
    <source>
        <dbReference type="Proteomes" id="UP000094285"/>
    </source>
</evidence>
<feature type="region of interest" description="Disordered" evidence="1">
    <location>
        <begin position="1"/>
        <end position="78"/>
    </location>
</feature>
<reference evidence="3" key="1">
    <citation type="submission" date="2016-05" db="EMBL/GenBank/DDBJ databases">
        <title>Comparative genomics of biotechnologically important yeasts.</title>
        <authorList>
            <consortium name="DOE Joint Genome Institute"/>
            <person name="Riley R."/>
            <person name="Haridas S."/>
            <person name="Wolfe K.H."/>
            <person name="Lopes M.R."/>
            <person name="Hittinger C.T."/>
            <person name="Goker M."/>
            <person name="Salamov A."/>
            <person name="Wisecaver J."/>
            <person name="Long T.M."/>
            <person name="Aerts A.L."/>
            <person name="Barry K."/>
            <person name="Choi C."/>
            <person name="Clum A."/>
            <person name="Coughlan A.Y."/>
            <person name="Deshpande S."/>
            <person name="Douglass A.P."/>
            <person name="Hanson S.J."/>
            <person name="Klenk H.-P."/>
            <person name="Labutti K."/>
            <person name="Lapidus A."/>
            <person name="Lindquist E."/>
            <person name="Lipzen A."/>
            <person name="Meier-Kolthoff J.P."/>
            <person name="Ohm R.A."/>
            <person name="Otillar R.P."/>
            <person name="Pangilinan J."/>
            <person name="Peng Y."/>
            <person name="Rokas A."/>
            <person name="Rosa C.A."/>
            <person name="Scheuner C."/>
            <person name="Sibirny A.A."/>
            <person name="Slot J.C."/>
            <person name="Stielow J.B."/>
            <person name="Sun H."/>
            <person name="Kurtzman C.P."/>
            <person name="Blackwell M."/>
            <person name="Grigoriev I.V."/>
            <person name="Jeffries T.W."/>
        </authorList>
    </citation>
    <scope>NUCLEOTIDE SEQUENCE [LARGE SCALE GENOMIC DNA]</scope>
    <source>
        <strain evidence="3">NRRL Y-17324</strain>
    </source>
</reference>
<dbReference type="OrthoDB" id="4093693at2759"/>
<dbReference type="EMBL" id="KV453911">
    <property type="protein sequence ID" value="ODV79787.1"/>
    <property type="molecule type" value="Genomic_DNA"/>
</dbReference>
<accession>A0A1E4SK27</accession>
<evidence type="ECO:0000313" key="2">
    <source>
        <dbReference type="EMBL" id="ODV79787.1"/>
    </source>
</evidence>
<dbReference type="AlphaFoldDB" id="A0A1E4SK27"/>
<keyword evidence="3" id="KW-1185">Reference proteome</keyword>
<name>A0A1E4SK27_9ASCO</name>
<feature type="compositionally biased region" description="Basic and acidic residues" evidence="1">
    <location>
        <begin position="68"/>
        <end position="78"/>
    </location>
</feature>
<protein>
    <submittedName>
        <fullName evidence="2">Uncharacterized protein</fullName>
    </submittedName>
</protein>
<sequence length="418" mass="47568">MAHPGRPKGRTNKRTQQTQSQSQSHSHSHTPAPAHVQAQLQAQQQAQAQAQAHARAQQQAQQQAQHTRMKEEPGVQLHDDADLISFRTDALNRFITNQEYMENVTSKLVHTSKIIPPGLFQTLNATSSEDYDKLNPEDIYFGDSGFMKYKERKLLEELERLKSEDDPQFVKYIPNSPEYIYQREQTDKLNDIQSRLNDKESLQELESELNKTLLEYQQKFHRKYDLTPNIKKYSVEIKKISSQEVDSAPENYNPKSINTFINMPNAGNAQMSMNGQIQGHPNMHQHMNANAPNHFNGGFMNQFDQGPAMNFNANGQDFNMSMVKNGNHDGTGPLKAHPNPQNMNIPQPNMHAVNHDARNPIDDDMNDLFKGDDQELDQGQAMVEDDMGDLINFDGNDDMMGGSAFDQDFLSQIDHSME</sequence>
<proteinExistence type="predicted"/>
<dbReference type="GeneID" id="30985698"/>
<feature type="compositionally biased region" description="Low complexity" evidence="1">
    <location>
        <begin position="37"/>
        <end position="65"/>
    </location>
</feature>
<evidence type="ECO:0000256" key="1">
    <source>
        <dbReference type="SAM" id="MobiDB-lite"/>
    </source>
</evidence>
<feature type="compositionally biased region" description="Basic residues" evidence="1">
    <location>
        <begin position="1"/>
        <end position="13"/>
    </location>
</feature>